<feature type="compositionally biased region" description="Basic residues" evidence="1">
    <location>
        <begin position="8"/>
        <end position="33"/>
    </location>
</feature>
<feature type="compositionally biased region" description="Basic and acidic residues" evidence="1">
    <location>
        <begin position="145"/>
        <end position="171"/>
    </location>
</feature>
<feature type="non-terminal residue" evidence="2">
    <location>
        <position position="1"/>
    </location>
</feature>
<organism evidence="2">
    <name type="scientific">uncultured Blastococcus sp</name>
    <dbReference type="NCBI Taxonomy" id="217144"/>
    <lineage>
        <taxon>Bacteria</taxon>
        <taxon>Bacillati</taxon>
        <taxon>Actinomycetota</taxon>
        <taxon>Actinomycetes</taxon>
        <taxon>Geodermatophilales</taxon>
        <taxon>Geodermatophilaceae</taxon>
        <taxon>Blastococcus</taxon>
        <taxon>environmental samples</taxon>
    </lineage>
</organism>
<reference evidence="2" key="1">
    <citation type="submission" date="2020-02" db="EMBL/GenBank/DDBJ databases">
        <authorList>
            <person name="Meier V. D."/>
        </authorList>
    </citation>
    <scope>NUCLEOTIDE SEQUENCE</scope>
    <source>
        <strain evidence="2">AVDCRST_MAG57</strain>
    </source>
</reference>
<protein>
    <submittedName>
        <fullName evidence="2">Urea ABC transporter, ATPase protein UrtE</fullName>
    </submittedName>
</protein>
<proteinExistence type="predicted"/>
<dbReference type="EMBL" id="CADCTI010000026">
    <property type="protein sequence ID" value="CAA9214884.1"/>
    <property type="molecule type" value="Genomic_DNA"/>
</dbReference>
<feature type="compositionally biased region" description="Low complexity" evidence="1">
    <location>
        <begin position="175"/>
        <end position="187"/>
    </location>
</feature>
<evidence type="ECO:0000256" key="1">
    <source>
        <dbReference type="SAM" id="MobiDB-lite"/>
    </source>
</evidence>
<name>A0A6J4H4L5_9ACTN</name>
<sequence length="230" mass="23922">ARAAGSAHRLRAHRGGARRRRRRASERGRRRPGAQRGGQDDAAARGRGAAPPTVGPGAGGRRGRDRAATAPARPARAGLRSAGSAELSPAHGGGEPPARRRRPVRRAGPDRRGPGPVPSSEASARPARGTAVRRAAPATVHRPRAHDEPAAADPGRADGGHPAERGDRDPGGDPGADPSRRALGASRRAARRVRPDGREQLLRPGVGAGHRYRGRRCGVHRCGARGHGDL</sequence>
<feature type="region of interest" description="Disordered" evidence="1">
    <location>
        <begin position="1"/>
        <end position="214"/>
    </location>
</feature>
<accession>A0A6J4H4L5</accession>
<evidence type="ECO:0000313" key="2">
    <source>
        <dbReference type="EMBL" id="CAA9214884.1"/>
    </source>
</evidence>
<gene>
    <name evidence="2" type="ORF">AVDCRST_MAG57-275</name>
</gene>
<feature type="compositionally biased region" description="Low complexity" evidence="1">
    <location>
        <begin position="68"/>
        <end position="85"/>
    </location>
</feature>
<feature type="non-terminal residue" evidence="2">
    <location>
        <position position="230"/>
    </location>
</feature>
<dbReference type="AlphaFoldDB" id="A0A6J4H4L5"/>